<proteinExistence type="predicted"/>
<organism evidence="1">
    <name type="scientific">marine sediment metagenome</name>
    <dbReference type="NCBI Taxonomy" id="412755"/>
    <lineage>
        <taxon>unclassified sequences</taxon>
        <taxon>metagenomes</taxon>
        <taxon>ecological metagenomes</taxon>
    </lineage>
</organism>
<protein>
    <submittedName>
        <fullName evidence="1">Uncharacterized protein</fullName>
    </submittedName>
</protein>
<dbReference type="EMBL" id="BARU01012002">
    <property type="protein sequence ID" value="GAH35860.1"/>
    <property type="molecule type" value="Genomic_DNA"/>
</dbReference>
<name>X1FTJ2_9ZZZZ</name>
<evidence type="ECO:0000313" key="1">
    <source>
        <dbReference type="EMBL" id="GAH35860.1"/>
    </source>
</evidence>
<sequence>MEEEKDEKPEVDEIEVFEGRFKATKDEISKSEEYKKTRTNN</sequence>
<gene>
    <name evidence="1" type="ORF">S03H2_22324</name>
</gene>
<reference evidence="1" key="1">
    <citation type="journal article" date="2014" name="Front. Microbiol.">
        <title>High frequency of phylogenetically diverse reductive dehalogenase-homologous genes in deep subseafloor sedimentary metagenomes.</title>
        <authorList>
            <person name="Kawai M."/>
            <person name="Futagami T."/>
            <person name="Toyoda A."/>
            <person name="Takaki Y."/>
            <person name="Nishi S."/>
            <person name="Hori S."/>
            <person name="Arai W."/>
            <person name="Tsubouchi T."/>
            <person name="Morono Y."/>
            <person name="Uchiyama I."/>
            <person name="Ito T."/>
            <person name="Fujiyama A."/>
            <person name="Inagaki F."/>
            <person name="Takami H."/>
        </authorList>
    </citation>
    <scope>NUCLEOTIDE SEQUENCE</scope>
    <source>
        <strain evidence="1">Expedition CK06-06</strain>
    </source>
</reference>
<comment type="caution">
    <text evidence="1">The sequence shown here is derived from an EMBL/GenBank/DDBJ whole genome shotgun (WGS) entry which is preliminary data.</text>
</comment>
<dbReference type="AlphaFoldDB" id="X1FTJ2"/>
<accession>X1FTJ2</accession>